<comment type="pathway">
    <text evidence="1">Porphyrin-containing compound metabolism; protoporphyrin-IX biosynthesis; protoporphyrinogen-IX from coproporphyrinogen-III (O2 route): step 1/1.</text>
</comment>
<comment type="similarity">
    <text evidence="2">Belongs to the aerobic coproporphyrinogen-III oxidase family.</text>
</comment>
<dbReference type="PRINTS" id="PR00073">
    <property type="entry name" value="COPRGNOXDASE"/>
</dbReference>
<accession>A0A1G7WFE6</accession>
<evidence type="ECO:0000256" key="4">
    <source>
        <dbReference type="ARBA" id="ARBA00012869"/>
    </source>
</evidence>
<feature type="region of interest" description="Disordered" evidence="8">
    <location>
        <begin position="1"/>
        <end position="27"/>
    </location>
</feature>
<dbReference type="EMBL" id="FNCV01000002">
    <property type="protein sequence ID" value="SDG70682.1"/>
    <property type="molecule type" value="Genomic_DNA"/>
</dbReference>
<evidence type="ECO:0000313" key="9">
    <source>
        <dbReference type="EMBL" id="SDG70682.1"/>
    </source>
</evidence>
<dbReference type="RefSeq" id="WP_176787601.1">
    <property type="nucleotide sequence ID" value="NZ_FNCV01000002.1"/>
</dbReference>
<feature type="region of interest" description="Disordered" evidence="8">
    <location>
        <begin position="53"/>
        <end position="75"/>
    </location>
</feature>
<keyword evidence="10" id="KW-1185">Reference proteome</keyword>
<sequence length="319" mass="34886">MTDTLTTETTGDRAAPPATGGHRIDPKMHAARSWFAELGQRAEARLGALEAQAGAAAGPEGLDANPESPPTGGFQVSAWERPRGARSGGGGTLSVLRGRVLEKVGLHVYTVFGEFPTDLRDKMPGAARDPRFWSTGISLTIHPMNPHIPSAHYSSRLIVTSRGWFGGGCDLSPALPRIDDTMTFHAALREVCDQSALAGGPGDYDRFKAWCDDVFFLPHRNTPRGVGGLFFDDLNSRDWSLDFTFVKEVGTTFLKTFETIARRHLDEPFTAEERRRQQVHRGRLAEFTLLNDRGVMAGLKTHGNPDAVLVGMPPEARWP</sequence>
<evidence type="ECO:0000313" key="10">
    <source>
        <dbReference type="Proteomes" id="UP000217076"/>
    </source>
</evidence>
<dbReference type="STRING" id="83401.SAMN05421742_102179"/>
<evidence type="ECO:0000256" key="5">
    <source>
        <dbReference type="ARBA" id="ARBA00023002"/>
    </source>
</evidence>
<dbReference type="InterPro" id="IPR036406">
    <property type="entry name" value="Coprogen_oxidase_aer_sf"/>
</dbReference>
<dbReference type="SUPFAM" id="SSF102886">
    <property type="entry name" value="Coproporphyrinogen III oxidase"/>
    <property type="match status" value="1"/>
</dbReference>
<organism evidence="9 10">
    <name type="scientific">Roseospirillum parvum</name>
    <dbReference type="NCBI Taxonomy" id="83401"/>
    <lineage>
        <taxon>Bacteria</taxon>
        <taxon>Pseudomonadati</taxon>
        <taxon>Pseudomonadota</taxon>
        <taxon>Alphaproteobacteria</taxon>
        <taxon>Rhodospirillales</taxon>
        <taxon>Rhodospirillaceae</taxon>
        <taxon>Roseospirillum</taxon>
    </lineage>
</organism>
<dbReference type="GO" id="GO:0004109">
    <property type="term" value="F:coproporphyrinogen oxidase activity"/>
    <property type="evidence" value="ECO:0007669"/>
    <property type="project" value="UniProtKB-EC"/>
</dbReference>
<evidence type="ECO:0000256" key="1">
    <source>
        <dbReference type="ARBA" id="ARBA00005168"/>
    </source>
</evidence>
<dbReference type="InterPro" id="IPR001260">
    <property type="entry name" value="Coprogen_oxidase_aer"/>
</dbReference>
<dbReference type="AlphaFoldDB" id="A0A1G7WFE6"/>
<evidence type="ECO:0000256" key="3">
    <source>
        <dbReference type="ARBA" id="ARBA00011738"/>
    </source>
</evidence>
<dbReference type="Pfam" id="PF01218">
    <property type="entry name" value="Coprogen_oxidas"/>
    <property type="match status" value="1"/>
</dbReference>
<dbReference type="GO" id="GO:0006782">
    <property type="term" value="P:protoporphyrinogen IX biosynthetic process"/>
    <property type="evidence" value="ECO:0007669"/>
    <property type="project" value="TreeGrafter"/>
</dbReference>
<dbReference type="EC" id="1.3.3.3" evidence="4"/>
<keyword evidence="6" id="KW-0350">Heme biosynthesis</keyword>
<protein>
    <recommendedName>
        <fullName evidence="4">coproporphyrinogen oxidase</fullName>
        <ecNumber evidence="4">1.3.3.3</ecNumber>
    </recommendedName>
</protein>
<evidence type="ECO:0000256" key="8">
    <source>
        <dbReference type="SAM" id="MobiDB-lite"/>
    </source>
</evidence>
<dbReference type="PANTHER" id="PTHR10755">
    <property type="entry name" value="COPROPORPHYRINOGEN III OXIDASE, MITOCHONDRIAL"/>
    <property type="match status" value="1"/>
</dbReference>
<dbReference type="Proteomes" id="UP000217076">
    <property type="component" value="Unassembled WGS sequence"/>
</dbReference>
<dbReference type="PANTHER" id="PTHR10755:SF0">
    <property type="entry name" value="OXYGEN-DEPENDENT COPROPORPHYRINOGEN-III OXIDASE, MITOCHONDRIAL"/>
    <property type="match status" value="1"/>
</dbReference>
<proteinExistence type="inferred from homology"/>
<dbReference type="GO" id="GO:0005737">
    <property type="term" value="C:cytoplasm"/>
    <property type="evidence" value="ECO:0007669"/>
    <property type="project" value="TreeGrafter"/>
</dbReference>
<reference evidence="10" key="1">
    <citation type="submission" date="2016-10" db="EMBL/GenBank/DDBJ databases">
        <authorList>
            <person name="Varghese N."/>
            <person name="Submissions S."/>
        </authorList>
    </citation>
    <scope>NUCLEOTIDE SEQUENCE [LARGE SCALE GENOMIC DNA]</scope>
    <source>
        <strain evidence="10">930I</strain>
    </source>
</reference>
<keyword evidence="5" id="KW-0560">Oxidoreductase</keyword>
<dbReference type="Gene3D" id="3.40.1500.10">
    <property type="entry name" value="Coproporphyrinogen III oxidase, aerobic"/>
    <property type="match status" value="1"/>
</dbReference>
<gene>
    <name evidence="9" type="ORF">SAMN05421742_102179</name>
</gene>
<keyword evidence="7" id="KW-0627">Porphyrin biosynthesis</keyword>
<comment type="subunit">
    <text evidence="3">Homodimer.</text>
</comment>
<evidence type="ECO:0000256" key="2">
    <source>
        <dbReference type="ARBA" id="ARBA00010644"/>
    </source>
</evidence>
<evidence type="ECO:0000256" key="6">
    <source>
        <dbReference type="ARBA" id="ARBA00023133"/>
    </source>
</evidence>
<evidence type="ECO:0000256" key="7">
    <source>
        <dbReference type="ARBA" id="ARBA00023244"/>
    </source>
</evidence>
<name>A0A1G7WFE6_9PROT</name>